<gene>
    <name evidence="1" type="ORF">FAGAP_11862</name>
</gene>
<sequence>MGWNDSLPYFHKATNSSALSLNSQPGVTTPETPLVGALLVCKRVIQTTSGKKFEAYEIVLKLLRTGPDNDKNVSEALKRDGDMPTGLPFYPLAEEMPKRQFCTTKDQDLTASPEKEANEKDVDMTYGAALAVLKLIESFYDLGVDENDKY</sequence>
<name>A0A9P5AZ43_9HYPO</name>
<accession>A0A9P5AZ43</accession>
<reference evidence="1" key="1">
    <citation type="submission" date="2020-01" db="EMBL/GenBank/DDBJ databases">
        <title>Identification and distribution of gene clusters putatively required for synthesis of sphingolipid metabolism inhibitors in phylogenetically diverse species of the filamentous fungus Fusarium.</title>
        <authorList>
            <person name="Kim H.-S."/>
            <person name="Busman M."/>
            <person name="Brown D.W."/>
            <person name="Divon H."/>
            <person name="Uhlig S."/>
            <person name="Proctor R.H."/>
        </authorList>
    </citation>
    <scope>NUCLEOTIDE SEQUENCE</scope>
    <source>
        <strain evidence="1">NRRL 31653</strain>
    </source>
</reference>
<protein>
    <submittedName>
        <fullName evidence="1">L-amino-acid oxidase</fullName>
    </submittedName>
</protein>
<proteinExistence type="predicted"/>
<dbReference type="OrthoDB" id="7777654at2759"/>
<dbReference type="EMBL" id="LUFC02001159">
    <property type="protein sequence ID" value="KAF4483388.1"/>
    <property type="molecule type" value="Genomic_DNA"/>
</dbReference>
<evidence type="ECO:0000313" key="2">
    <source>
        <dbReference type="Proteomes" id="UP000737391"/>
    </source>
</evidence>
<dbReference type="AlphaFoldDB" id="A0A9P5AZ43"/>
<evidence type="ECO:0000313" key="1">
    <source>
        <dbReference type="EMBL" id="KAF4483388.1"/>
    </source>
</evidence>
<dbReference type="Proteomes" id="UP000737391">
    <property type="component" value="Unassembled WGS sequence"/>
</dbReference>
<keyword evidence="2" id="KW-1185">Reference proteome</keyword>
<organism evidence="1 2">
    <name type="scientific">Fusarium agapanthi</name>
    <dbReference type="NCBI Taxonomy" id="1803897"/>
    <lineage>
        <taxon>Eukaryota</taxon>
        <taxon>Fungi</taxon>
        <taxon>Dikarya</taxon>
        <taxon>Ascomycota</taxon>
        <taxon>Pezizomycotina</taxon>
        <taxon>Sordariomycetes</taxon>
        <taxon>Hypocreomycetidae</taxon>
        <taxon>Hypocreales</taxon>
        <taxon>Nectriaceae</taxon>
        <taxon>Fusarium</taxon>
        <taxon>Fusarium fujikuroi species complex</taxon>
    </lineage>
</organism>
<comment type="caution">
    <text evidence="1">The sequence shown here is derived from an EMBL/GenBank/DDBJ whole genome shotgun (WGS) entry which is preliminary data.</text>
</comment>